<protein>
    <submittedName>
        <fullName evidence="5">Uncharacterized protein</fullName>
    </submittedName>
</protein>
<evidence type="ECO:0000259" key="3">
    <source>
        <dbReference type="Pfam" id="PF15281"/>
    </source>
</evidence>
<dbReference type="Pfam" id="PF15281">
    <property type="entry name" value="Consortin_C"/>
    <property type="match status" value="1"/>
</dbReference>
<dbReference type="GO" id="GO:0005802">
    <property type="term" value="C:trans-Golgi network"/>
    <property type="evidence" value="ECO:0007669"/>
    <property type="project" value="InterPro"/>
</dbReference>
<dbReference type="InterPro" id="IPR042318">
    <property type="entry name" value="Consortin"/>
</dbReference>
<feature type="compositionally biased region" description="Basic and acidic residues" evidence="1">
    <location>
        <begin position="285"/>
        <end position="308"/>
    </location>
</feature>
<evidence type="ECO:0000256" key="1">
    <source>
        <dbReference type="SAM" id="MobiDB-lite"/>
    </source>
</evidence>
<evidence type="ECO:0000313" key="6">
    <source>
        <dbReference type="Proteomes" id="UP000261600"/>
    </source>
</evidence>
<dbReference type="InterPro" id="IPR054132">
    <property type="entry name" value="Consortin_N"/>
</dbReference>
<feature type="domain" description="Consortin C-terminal" evidence="3">
    <location>
        <begin position="344"/>
        <end position="460"/>
    </location>
</feature>
<reference evidence="5" key="2">
    <citation type="submission" date="2025-09" db="UniProtKB">
        <authorList>
            <consortium name="Ensembl"/>
        </authorList>
    </citation>
    <scope>IDENTIFICATION</scope>
</reference>
<keyword evidence="2" id="KW-1133">Transmembrane helix</keyword>
<feature type="region of interest" description="Disordered" evidence="1">
    <location>
        <begin position="260"/>
        <end position="320"/>
    </location>
</feature>
<reference evidence="5" key="1">
    <citation type="submission" date="2025-08" db="UniProtKB">
        <authorList>
            <consortium name="Ensembl"/>
        </authorList>
    </citation>
    <scope>IDENTIFICATION</scope>
</reference>
<dbReference type="AlphaFoldDB" id="A0A3Q3J9H6"/>
<keyword evidence="6" id="KW-1185">Reference proteome</keyword>
<evidence type="ECO:0000256" key="2">
    <source>
        <dbReference type="SAM" id="Phobius"/>
    </source>
</evidence>
<feature type="domain" description="Consortin N-terminal" evidence="4">
    <location>
        <begin position="174"/>
        <end position="228"/>
    </location>
</feature>
<feature type="compositionally biased region" description="Low complexity" evidence="1">
    <location>
        <begin position="107"/>
        <end position="130"/>
    </location>
</feature>
<feature type="region of interest" description="Disordered" evidence="1">
    <location>
        <begin position="1"/>
        <end position="46"/>
    </location>
</feature>
<dbReference type="PANTHER" id="PTHR28581">
    <property type="entry name" value="CONSORTIN"/>
    <property type="match status" value="1"/>
</dbReference>
<dbReference type="Pfam" id="PF22883">
    <property type="entry name" value="Consortin_N"/>
    <property type="match status" value="1"/>
</dbReference>
<feature type="compositionally biased region" description="Polar residues" evidence="1">
    <location>
        <begin position="25"/>
        <end position="42"/>
    </location>
</feature>
<evidence type="ECO:0000259" key="4">
    <source>
        <dbReference type="Pfam" id="PF22883"/>
    </source>
</evidence>
<evidence type="ECO:0000313" key="5">
    <source>
        <dbReference type="Ensembl" id="ENSMALP00000010137.1"/>
    </source>
</evidence>
<dbReference type="PANTHER" id="PTHR28581:SF1">
    <property type="entry name" value="CONSORTIN"/>
    <property type="match status" value="1"/>
</dbReference>
<feature type="transmembrane region" description="Helical" evidence="2">
    <location>
        <begin position="403"/>
        <end position="426"/>
    </location>
</feature>
<dbReference type="Ensembl" id="ENSMALT00000010354.1">
    <property type="protein sequence ID" value="ENSMALP00000010137.1"/>
    <property type="gene ID" value="ENSMALG00000007191.1"/>
</dbReference>
<dbReference type="GO" id="GO:0030133">
    <property type="term" value="C:transport vesicle"/>
    <property type="evidence" value="ECO:0007669"/>
    <property type="project" value="TreeGrafter"/>
</dbReference>
<dbReference type="GO" id="GO:0071253">
    <property type="term" value="F:connexin binding"/>
    <property type="evidence" value="ECO:0007669"/>
    <property type="project" value="InterPro"/>
</dbReference>
<feature type="compositionally biased region" description="Polar residues" evidence="1">
    <location>
        <begin position="1"/>
        <end position="10"/>
    </location>
</feature>
<proteinExistence type="predicted"/>
<keyword evidence="2" id="KW-0812">Transmembrane</keyword>
<dbReference type="InterPro" id="IPR028129">
    <property type="entry name" value="Consortin_C"/>
</dbReference>
<dbReference type="Proteomes" id="UP000261600">
    <property type="component" value="Unplaced"/>
</dbReference>
<organism evidence="5 6">
    <name type="scientific">Monopterus albus</name>
    <name type="common">Swamp eel</name>
    <dbReference type="NCBI Taxonomy" id="43700"/>
    <lineage>
        <taxon>Eukaryota</taxon>
        <taxon>Metazoa</taxon>
        <taxon>Chordata</taxon>
        <taxon>Craniata</taxon>
        <taxon>Vertebrata</taxon>
        <taxon>Euteleostomi</taxon>
        <taxon>Actinopterygii</taxon>
        <taxon>Neopterygii</taxon>
        <taxon>Teleostei</taxon>
        <taxon>Neoteleostei</taxon>
        <taxon>Acanthomorphata</taxon>
        <taxon>Anabantaria</taxon>
        <taxon>Synbranchiformes</taxon>
        <taxon>Synbranchidae</taxon>
        <taxon>Monopterus</taxon>
    </lineage>
</organism>
<sequence length="463" mass="50665">MESVASTPGSITLGPAFTTRPADSVTPTVTSDTRPTSPSEPTCITGATDRRAKNAHVTTEYFTSSTEPIFHHEATCTRGFASSYAEPATAAETFSLTRSFSTTTASTAGRLSFTTGPTSTGTESPSNTGPINSNWEHITSMAVPTYCSVYTRATGPILIPAPLESLEQLAQKGDDTHFPQYLHQVTYLSYFFHMSDTTNQWALWCIQLERLYHQRLLDNLNTLQEQWGNTRLTDKEHSDRGGGEAEGEVEYTITVIGNGQHPSIAGGMDQSKPAEQQGGDLGPAQEKEAKREEEEKGVEKAAEALEMKDEGEEEEEQKQKDRYLCPNVLMSLCFLLVYLLSSQMSPASGLVSILKKRSVCEDNTSLFAGSLPRPDKPTAKRRVRFRVPDDSYENDVGGGDSCLLLFLLCLVTVVISVGGTALYCALGDSQSSVCQDFSRNADFYVGELQRRIAQIQHWFTPGS</sequence>
<feature type="region of interest" description="Disordered" evidence="1">
    <location>
        <begin position="107"/>
        <end position="131"/>
    </location>
</feature>
<accession>A0A3Q3J9H6</accession>
<name>A0A3Q3J9H6_MONAL</name>
<dbReference type="GO" id="GO:0042998">
    <property type="term" value="P:positive regulation of Golgi to plasma membrane protein transport"/>
    <property type="evidence" value="ECO:0007669"/>
    <property type="project" value="InterPro"/>
</dbReference>
<keyword evidence="2" id="KW-0472">Membrane</keyword>
<dbReference type="GO" id="GO:0005886">
    <property type="term" value="C:plasma membrane"/>
    <property type="evidence" value="ECO:0007669"/>
    <property type="project" value="TreeGrafter"/>
</dbReference>